<dbReference type="STRING" id="1447883.A0A2B7YGR6"/>
<keyword evidence="2" id="KW-0472">Membrane</keyword>
<proteinExistence type="predicted"/>
<feature type="compositionally biased region" description="Low complexity" evidence="1">
    <location>
        <begin position="671"/>
        <end position="683"/>
    </location>
</feature>
<dbReference type="EMBL" id="PDNA01000039">
    <property type="protein sequence ID" value="PGH20726.1"/>
    <property type="molecule type" value="Genomic_DNA"/>
</dbReference>
<evidence type="ECO:0000313" key="4">
    <source>
        <dbReference type="Proteomes" id="UP000224634"/>
    </source>
</evidence>
<reference evidence="3 4" key="1">
    <citation type="submission" date="2017-10" db="EMBL/GenBank/DDBJ databases">
        <title>Comparative genomics in systemic dimorphic fungi from Ajellomycetaceae.</title>
        <authorList>
            <person name="Munoz J.F."/>
            <person name="Mcewen J.G."/>
            <person name="Clay O.K."/>
            <person name="Cuomo C.A."/>
        </authorList>
    </citation>
    <scope>NUCLEOTIDE SEQUENCE [LARGE SCALE GENOMIC DNA]</scope>
    <source>
        <strain evidence="3 4">UAMH7299</strain>
    </source>
</reference>
<sequence>MVELSVGQVSGFIAFGVFILQLFFPLALVAIAVAFLSEENSIVTWSVIGRFLHSSQWPSLLGTDTAASTGVQRRVNIASWLPTVALFLVMVASIVTPLGLYDSIEARESPSEYEFAYVRDDSAFGHGTPHRAVAPFTRNCGVDFVCPGTSVDKACRMQGLLENCTSEYDREVPQDFLNFFSKGAAKFSPSVSSIFDIQWRTYVNASDTSSKTRWYLSSAFRQLSVLILDETIKPVEGLIVDMKTGGIGFRNHTVPKESLSHGSRWTEDILFIEPETQCVDLNITLDFKLPLDATSRNYVENLILTDRGGFSALDRNSPKPNEGPNGQSNLNLRERAYAAAWMNNFLTLVYFNATDPDAEKISRLDVEKGATFPLPSFTHNTTFRVGYETIRSNLEFGEYLNLTNRRLTVNRTRENENPHGVTTENFDYITMTCGGSRVNSPAKIDSSVVGCGLLYGAANRTDGKSSLIADPGSPWSVPVYSCASALKATIRTVTLQYNGTGFDALKILSTELKHYQDKSSIPLWGVEDLEPMQLDDATPAWGILGTANSTSTKHPYNISTISQESLYLPGFVDQFSDLLNLNSPIRRRMGQNFPGTDFFLRALRSALSIDRPNTSGYQGYADYSGQSSLALYAKWQKLSESAAKAGKILDLVWTDVAANAVVGTKGWGLTAPTPSSSSSSSSKSSRKRADDTSTKQQSNMVPITVYEKRIRYRIPFAVPAFIVLACTLAVVCALIILATIGKTSLKRIRTFLDATSPGRILGIFMWPEEGKVADTKEWIKTIGVRRATAIGVGTSVDGEEGLLMSEGANRGRYDRDVAASENSNVSDAK</sequence>
<dbReference type="OrthoDB" id="3034003at2759"/>
<dbReference type="AlphaFoldDB" id="A0A2B7YGR6"/>
<feature type="transmembrane region" description="Helical" evidence="2">
    <location>
        <begin position="80"/>
        <end position="101"/>
    </location>
</feature>
<feature type="transmembrane region" description="Helical" evidence="2">
    <location>
        <begin position="716"/>
        <end position="740"/>
    </location>
</feature>
<keyword evidence="2" id="KW-1133">Transmembrane helix</keyword>
<evidence type="ECO:0000256" key="2">
    <source>
        <dbReference type="SAM" id="Phobius"/>
    </source>
</evidence>
<keyword evidence="4" id="KW-1185">Reference proteome</keyword>
<accession>A0A2B7YGR6</accession>
<protein>
    <submittedName>
        <fullName evidence="3">Uncharacterized protein</fullName>
    </submittedName>
</protein>
<evidence type="ECO:0000313" key="3">
    <source>
        <dbReference type="EMBL" id="PGH20726.1"/>
    </source>
</evidence>
<gene>
    <name evidence="3" type="ORF">AJ80_03486</name>
</gene>
<name>A0A2B7YGR6_POLH7</name>
<feature type="transmembrane region" description="Helical" evidence="2">
    <location>
        <begin position="12"/>
        <end position="36"/>
    </location>
</feature>
<keyword evidence="2" id="KW-0812">Transmembrane</keyword>
<dbReference type="Proteomes" id="UP000224634">
    <property type="component" value="Unassembled WGS sequence"/>
</dbReference>
<organism evidence="3 4">
    <name type="scientific">Polytolypa hystricis (strain UAMH7299)</name>
    <dbReference type="NCBI Taxonomy" id="1447883"/>
    <lineage>
        <taxon>Eukaryota</taxon>
        <taxon>Fungi</taxon>
        <taxon>Dikarya</taxon>
        <taxon>Ascomycota</taxon>
        <taxon>Pezizomycotina</taxon>
        <taxon>Eurotiomycetes</taxon>
        <taxon>Eurotiomycetidae</taxon>
        <taxon>Onygenales</taxon>
        <taxon>Onygenales incertae sedis</taxon>
        <taxon>Polytolypa</taxon>
    </lineage>
</organism>
<evidence type="ECO:0000256" key="1">
    <source>
        <dbReference type="SAM" id="MobiDB-lite"/>
    </source>
</evidence>
<feature type="region of interest" description="Disordered" evidence="1">
    <location>
        <begin position="670"/>
        <end position="696"/>
    </location>
</feature>
<comment type="caution">
    <text evidence="3">The sequence shown here is derived from an EMBL/GenBank/DDBJ whole genome shotgun (WGS) entry which is preliminary data.</text>
</comment>